<accession>A0A1F6MRT8</accession>
<protein>
    <recommendedName>
        <fullName evidence="3">Quinate/shikimate 5-dehydrogenase/glutamyl-tRNA reductase domain-containing protein</fullName>
    </recommendedName>
</protein>
<dbReference type="Proteomes" id="UP000178347">
    <property type="component" value="Unassembled WGS sequence"/>
</dbReference>
<name>A0A1F6MRT8_9BACT</name>
<proteinExistence type="predicted"/>
<evidence type="ECO:0000313" key="1">
    <source>
        <dbReference type="EMBL" id="OGH74374.1"/>
    </source>
</evidence>
<evidence type="ECO:0000313" key="2">
    <source>
        <dbReference type="Proteomes" id="UP000178347"/>
    </source>
</evidence>
<reference evidence="1 2" key="1">
    <citation type="journal article" date="2016" name="Nat. Commun.">
        <title>Thousands of microbial genomes shed light on interconnected biogeochemical processes in an aquifer system.</title>
        <authorList>
            <person name="Anantharaman K."/>
            <person name="Brown C.T."/>
            <person name="Hug L.A."/>
            <person name="Sharon I."/>
            <person name="Castelle C.J."/>
            <person name="Probst A.J."/>
            <person name="Thomas B.C."/>
            <person name="Singh A."/>
            <person name="Wilkins M.J."/>
            <person name="Karaoz U."/>
            <person name="Brodie E.L."/>
            <person name="Williams K.H."/>
            <person name="Hubbard S.S."/>
            <person name="Banfield J.F."/>
        </authorList>
    </citation>
    <scope>NUCLEOTIDE SEQUENCE [LARGE SCALE GENOMIC DNA]</scope>
</reference>
<sequence length="390" mass="41763">MLALMGTSLEEFFSRPFFIKWLSFPVMPPVGSGGEPVWVDFYLIPALATDFMPKVRDGTAYQWCEAVALHAIAEAERDGVELWIGWGAGTKNATGHGQLFLERNSHLVNSDSVYTTHGDGGTVSLAVAALGQAAVPNGLCGAIIGANGAIGDALARFVPQQFQPRKWVLVGRPDKPGENDRRVRLDVLRQQVEIWLAMCGHQVSVLVHQDKSTACLEHNTKIVVVATTAGDMELLPDEVQPGALVVDLTTPSACSPSHDWSGRTVITAGCGQFTNPAVLPCGFGEIGGRQVTNVGAAVFEAGGNMVIWGCTAETIVNAMFSHREHIAGPTVDVMVDVPRVIQGFRTLKIQPQPPVSCGHVLRWEDLRGPGATPRTYTSFLLVNSVHAPAA</sequence>
<evidence type="ECO:0008006" key="3">
    <source>
        <dbReference type="Google" id="ProtNLM"/>
    </source>
</evidence>
<comment type="caution">
    <text evidence="1">The sequence shown here is derived from an EMBL/GenBank/DDBJ whole genome shotgun (WGS) entry which is preliminary data.</text>
</comment>
<dbReference type="STRING" id="1798692.A3G00_04815"/>
<dbReference type="EMBL" id="MFQN01000018">
    <property type="protein sequence ID" value="OGH74374.1"/>
    <property type="molecule type" value="Genomic_DNA"/>
</dbReference>
<organism evidence="1 2">
    <name type="scientific">Candidatus Magasanikbacteria bacterium RIFCSPLOWO2_12_FULL_43_12</name>
    <dbReference type="NCBI Taxonomy" id="1798692"/>
    <lineage>
        <taxon>Bacteria</taxon>
        <taxon>Candidatus Magasanikiibacteriota</taxon>
    </lineage>
</organism>
<dbReference type="AlphaFoldDB" id="A0A1F6MRT8"/>
<gene>
    <name evidence="1" type="ORF">A3G00_04815</name>
</gene>